<protein>
    <submittedName>
        <fullName evidence="1">Uncharacterized protein</fullName>
    </submittedName>
</protein>
<accession>A0A1W1E052</accession>
<dbReference type="EMBL" id="FPHY01000188">
    <property type="protein sequence ID" value="SFV87329.1"/>
    <property type="molecule type" value="Genomic_DNA"/>
</dbReference>
<proteinExistence type="predicted"/>
<evidence type="ECO:0000313" key="1">
    <source>
        <dbReference type="EMBL" id="SFV87329.1"/>
    </source>
</evidence>
<dbReference type="AlphaFoldDB" id="A0A1W1E052"/>
<gene>
    <name evidence="1" type="ORF">MNB_SUP05-SYMBIONT-4-821</name>
</gene>
<reference evidence="1" key="1">
    <citation type="submission" date="2016-10" db="EMBL/GenBank/DDBJ databases">
        <authorList>
            <person name="de Groot N.N."/>
        </authorList>
    </citation>
    <scope>NUCLEOTIDE SEQUENCE</scope>
</reference>
<name>A0A1W1E052_9ZZZZ</name>
<sequence length="41" mass="4757">MRLPEEVHIPNAETMRVIEEARAGIDMKETTLDELMQCIKN</sequence>
<organism evidence="1">
    <name type="scientific">hydrothermal vent metagenome</name>
    <dbReference type="NCBI Taxonomy" id="652676"/>
    <lineage>
        <taxon>unclassified sequences</taxon>
        <taxon>metagenomes</taxon>
        <taxon>ecological metagenomes</taxon>
    </lineage>
</organism>